<feature type="domain" description="MPN" evidence="8">
    <location>
        <begin position="109"/>
        <end position="231"/>
    </location>
</feature>
<keyword evidence="4" id="KW-0378">Hydrolase</keyword>
<dbReference type="EMBL" id="AZEH01000039">
    <property type="protein sequence ID" value="KRL04198.1"/>
    <property type="molecule type" value="Genomic_DNA"/>
</dbReference>
<dbReference type="GO" id="GO:0006508">
    <property type="term" value="P:proteolysis"/>
    <property type="evidence" value="ECO:0007669"/>
    <property type="project" value="UniProtKB-KW"/>
</dbReference>
<keyword evidence="2" id="KW-0645">Protease</keyword>
<accession>A0A0R1M7X5</accession>
<evidence type="ECO:0000256" key="1">
    <source>
        <dbReference type="ARBA" id="ARBA00010243"/>
    </source>
</evidence>
<dbReference type="Proteomes" id="UP000051686">
    <property type="component" value="Unassembled WGS sequence"/>
</dbReference>
<dbReference type="InterPro" id="IPR020891">
    <property type="entry name" value="UPF0758_CS"/>
</dbReference>
<evidence type="ECO:0000256" key="2">
    <source>
        <dbReference type="ARBA" id="ARBA00022670"/>
    </source>
</evidence>
<protein>
    <submittedName>
        <fullName evidence="9">DNA repair protein</fullName>
    </submittedName>
</protein>
<dbReference type="CDD" id="cd08071">
    <property type="entry name" value="MPN_DUF2466"/>
    <property type="match status" value="1"/>
</dbReference>
<dbReference type="InterPro" id="IPR001405">
    <property type="entry name" value="UPF0758"/>
</dbReference>
<comment type="similarity">
    <text evidence="1 7">Belongs to the UPF0758 family.</text>
</comment>
<reference evidence="9 10" key="1">
    <citation type="journal article" date="2015" name="Genome Announc.">
        <title>Expanding the biotechnology potential of lactobacilli through comparative genomics of 213 strains and associated genera.</title>
        <authorList>
            <person name="Sun Z."/>
            <person name="Harris H.M."/>
            <person name="McCann A."/>
            <person name="Guo C."/>
            <person name="Argimon S."/>
            <person name="Zhang W."/>
            <person name="Yang X."/>
            <person name="Jeffery I.B."/>
            <person name="Cooney J.C."/>
            <person name="Kagawa T.F."/>
            <person name="Liu W."/>
            <person name="Song Y."/>
            <person name="Salvetti E."/>
            <person name="Wrobel A."/>
            <person name="Rasinkangas P."/>
            <person name="Parkhill J."/>
            <person name="Rea M.C."/>
            <person name="O'Sullivan O."/>
            <person name="Ritari J."/>
            <person name="Douillard F.P."/>
            <person name="Paul Ross R."/>
            <person name="Yang R."/>
            <person name="Briner A.E."/>
            <person name="Felis G.E."/>
            <person name="de Vos W.M."/>
            <person name="Barrangou R."/>
            <person name="Klaenhammer T.R."/>
            <person name="Caufield P.W."/>
            <person name="Cui Y."/>
            <person name="Zhang H."/>
            <person name="O'Toole P.W."/>
        </authorList>
    </citation>
    <scope>NUCLEOTIDE SEQUENCE [LARGE SCALE GENOMIC DNA]</scope>
    <source>
        <strain evidence="9 10">DSM 19972</strain>
    </source>
</reference>
<dbReference type="Gene3D" id="3.40.140.10">
    <property type="entry name" value="Cytidine Deaminase, domain 2"/>
    <property type="match status" value="1"/>
</dbReference>
<dbReference type="PROSITE" id="PS50249">
    <property type="entry name" value="MPN"/>
    <property type="match status" value="1"/>
</dbReference>
<proteinExistence type="inferred from homology"/>
<dbReference type="PATRIC" id="fig|1423777.3.peg.1362"/>
<evidence type="ECO:0000256" key="3">
    <source>
        <dbReference type="ARBA" id="ARBA00022723"/>
    </source>
</evidence>
<dbReference type="PANTHER" id="PTHR30471:SF3">
    <property type="entry name" value="UPF0758 PROTEIN YEES-RELATED"/>
    <property type="match status" value="1"/>
</dbReference>
<evidence type="ECO:0000256" key="4">
    <source>
        <dbReference type="ARBA" id="ARBA00022801"/>
    </source>
</evidence>
<dbReference type="InterPro" id="IPR037518">
    <property type="entry name" value="MPN"/>
</dbReference>
<organism evidence="9 10">
    <name type="scientific">Liquorilactobacillus oeni DSM 19972</name>
    <dbReference type="NCBI Taxonomy" id="1423777"/>
    <lineage>
        <taxon>Bacteria</taxon>
        <taxon>Bacillati</taxon>
        <taxon>Bacillota</taxon>
        <taxon>Bacilli</taxon>
        <taxon>Lactobacillales</taxon>
        <taxon>Lactobacillaceae</taxon>
        <taxon>Liquorilactobacillus</taxon>
    </lineage>
</organism>
<keyword evidence="6" id="KW-0482">Metalloprotease</keyword>
<comment type="caution">
    <text evidence="9">The sequence shown here is derived from an EMBL/GenBank/DDBJ whole genome shotgun (WGS) entry which is preliminary data.</text>
</comment>
<evidence type="ECO:0000256" key="5">
    <source>
        <dbReference type="ARBA" id="ARBA00022833"/>
    </source>
</evidence>
<evidence type="ECO:0000256" key="6">
    <source>
        <dbReference type="ARBA" id="ARBA00023049"/>
    </source>
</evidence>
<dbReference type="PROSITE" id="PS01302">
    <property type="entry name" value="UPF0758"/>
    <property type="match status" value="1"/>
</dbReference>
<keyword evidence="10" id="KW-1185">Reference proteome</keyword>
<evidence type="ECO:0000313" key="9">
    <source>
        <dbReference type="EMBL" id="KRL04198.1"/>
    </source>
</evidence>
<keyword evidence="5" id="KW-0862">Zinc</keyword>
<sequence>MLYLKGVSILLTNRFEPKGLFERIERYTAKNLSDQELIFLFLNNFFNKEEAGKKTALFFTQYSDLRQLNYLTDQELLFLWGKPELIKWKKIFCELAFRLMRRPKMVLGRVYTSQEIGKQMVAELGTAQQEKLVVILLDTKNQILESRSVFTGTLDAATVHPREIFSLALRYCAARLLVAHNHPSGDPVPSRNDIELTERLKKCGEIMGIKLLDHLVVGSTCYLSMREEGILN</sequence>
<keyword evidence="3" id="KW-0479">Metal-binding</keyword>
<gene>
    <name evidence="9" type="ORF">FD46_GL001317</name>
</gene>
<dbReference type="InterPro" id="IPR025657">
    <property type="entry name" value="RadC_JAB"/>
</dbReference>
<dbReference type="AlphaFoldDB" id="A0A0R1M7X5"/>
<dbReference type="GO" id="GO:0008237">
    <property type="term" value="F:metallopeptidase activity"/>
    <property type="evidence" value="ECO:0007669"/>
    <property type="project" value="UniProtKB-KW"/>
</dbReference>
<dbReference type="Pfam" id="PF04002">
    <property type="entry name" value="RadC"/>
    <property type="match status" value="1"/>
</dbReference>
<evidence type="ECO:0000313" key="10">
    <source>
        <dbReference type="Proteomes" id="UP000051686"/>
    </source>
</evidence>
<evidence type="ECO:0000259" key="8">
    <source>
        <dbReference type="PROSITE" id="PS50249"/>
    </source>
</evidence>
<dbReference type="GO" id="GO:0046872">
    <property type="term" value="F:metal ion binding"/>
    <property type="evidence" value="ECO:0007669"/>
    <property type="project" value="UniProtKB-KW"/>
</dbReference>
<dbReference type="NCBIfam" id="TIGR00608">
    <property type="entry name" value="radc"/>
    <property type="match status" value="1"/>
</dbReference>
<name>A0A0R1M7X5_9LACO</name>
<evidence type="ECO:0000256" key="7">
    <source>
        <dbReference type="RuleBase" id="RU003797"/>
    </source>
</evidence>
<dbReference type="STRING" id="1423777.FD46_GL001317"/>
<dbReference type="PANTHER" id="PTHR30471">
    <property type="entry name" value="DNA REPAIR PROTEIN RADC"/>
    <property type="match status" value="1"/>
</dbReference>